<dbReference type="AlphaFoldDB" id="A0A1I4D1Q5"/>
<dbReference type="STRING" id="52441.SAMN05216302_101855"/>
<reference evidence="3" key="1">
    <citation type="submission" date="2016-10" db="EMBL/GenBank/DDBJ databases">
        <authorList>
            <person name="Varghese N."/>
            <person name="Submissions S."/>
        </authorList>
    </citation>
    <scope>NUCLEOTIDE SEQUENCE [LARGE SCALE GENOMIC DNA]</scope>
    <source>
        <strain evidence="3">Nm69</strain>
    </source>
</reference>
<keyword evidence="3" id="KW-1185">Reference proteome</keyword>
<dbReference type="NCBIfam" id="TIGR01764">
    <property type="entry name" value="excise"/>
    <property type="match status" value="1"/>
</dbReference>
<evidence type="ECO:0000313" key="2">
    <source>
        <dbReference type="EMBL" id="SFK87432.1"/>
    </source>
</evidence>
<organism evidence="2 3">
    <name type="scientific">Nitrosomonas aestuarii</name>
    <dbReference type="NCBI Taxonomy" id="52441"/>
    <lineage>
        <taxon>Bacteria</taxon>
        <taxon>Pseudomonadati</taxon>
        <taxon>Pseudomonadota</taxon>
        <taxon>Betaproteobacteria</taxon>
        <taxon>Nitrosomonadales</taxon>
        <taxon>Nitrosomonadaceae</taxon>
        <taxon>Nitrosomonas</taxon>
    </lineage>
</organism>
<protein>
    <submittedName>
        <fullName evidence="2">DNA binding domain-containing protein, excisionase family</fullName>
    </submittedName>
</protein>
<dbReference type="GO" id="GO:0003677">
    <property type="term" value="F:DNA binding"/>
    <property type="evidence" value="ECO:0007669"/>
    <property type="project" value="InterPro"/>
</dbReference>
<feature type="domain" description="Helix-turn-helix" evidence="1">
    <location>
        <begin position="23"/>
        <end position="71"/>
    </location>
</feature>
<dbReference type="InterPro" id="IPR009061">
    <property type="entry name" value="DNA-bd_dom_put_sf"/>
</dbReference>
<dbReference type="RefSeq" id="WP_090700464.1">
    <property type="nucleotide sequence ID" value="NZ_FOSP01000018.1"/>
</dbReference>
<sequence length="74" mass="8513">MPESRSAVATILNNQFIDPLYPPDQAANYLGVTKQTLAVWRCTRRYDIPFIKVGRLVKYRKSALDTFLDNRTHG</sequence>
<dbReference type="SUPFAM" id="SSF46955">
    <property type="entry name" value="Putative DNA-binding domain"/>
    <property type="match status" value="1"/>
</dbReference>
<gene>
    <name evidence="2" type="ORF">SAMN05216302_101855</name>
</gene>
<name>A0A1I4D1Q5_9PROT</name>
<evidence type="ECO:0000259" key="1">
    <source>
        <dbReference type="Pfam" id="PF12728"/>
    </source>
</evidence>
<proteinExistence type="predicted"/>
<dbReference type="Pfam" id="PF12728">
    <property type="entry name" value="HTH_17"/>
    <property type="match status" value="1"/>
</dbReference>
<accession>A0A1I4D1Q5</accession>
<dbReference type="EMBL" id="FOSP01000018">
    <property type="protein sequence ID" value="SFK87432.1"/>
    <property type="molecule type" value="Genomic_DNA"/>
</dbReference>
<dbReference type="InterPro" id="IPR010093">
    <property type="entry name" value="SinI_DNA-bd"/>
</dbReference>
<evidence type="ECO:0000313" key="3">
    <source>
        <dbReference type="Proteomes" id="UP000199533"/>
    </source>
</evidence>
<dbReference type="Proteomes" id="UP000199533">
    <property type="component" value="Unassembled WGS sequence"/>
</dbReference>
<dbReference type="OrthoDB" id="5609458at2"/>
<dbReference type="InterPro" id="IPR041657">
    <property type="entry name" value="HTH_17"/>
</dbReference>